<gene>
    <name evidence="1" type="primary">ps405</name>
    <name evidence="1" type="ordered locus">llmg_2138</name>
</gene>
<dbReference type="Proteomes" id="UP000000364">
    <property type="component" value="Chromosome"/>
</dbReference>
<name>A2RN18_LACLM</name>
<proteinExistence type="predicted"/>
<protein>
    <submittedName>
        <fullName evidence="1">Uncharacterized protein</fullName>
    </submittedName>
</protein>
<accession>A2RN18</accession>
<evidence type="ECO:0000313" key="1">
    <source>
        <dbReference type="EMBL" id="CAL98705.1"/>
    </source>
</evidence>
<dbReference type="KEGG" id="llm:llmg_2138"/>
<dbReference type="EMBL" id="AM406671">
    <property type="protein sequence ID" value="CAL98705.1"/>
    <property type="molecule type" value="Genomic_DNA"/>
</dbReference>
<evidence type="ECO:0000313" key="2">
    <source>
        <dbReference type="Proteomes" id="UP000000364"/>
    </source>
</evidence>
<reference evidence="1 2" key="1">
    <citation type="journal article" date="2007" name="J. Bacteriol.">
        <title>The complete genome sequence of the lactic acid bacterial paradigm Lactococcus lactis subsp. cremoris MG1363.</title>
        <authorList>
            <person name="Wegmann U."/>
            <person name="O'Connell-Motherway M."/>
            <person name="Zomer A."/>
            <person name="Buist G."/>
            <person name="Shearman C."/>
            <person name="Canchaya C."/>
            <person name="Ventura M."/>
            <person name="Goesmann A."/>
            <person name="Gasson M.J."/>
            <person name="Kuipers O.P."/>
            <person name="van Sinderen D."/>
            <person name="Kok J."/>
        </authorList>
    </citation>
    <scope>NUCLEOTIDE SEQUENCE [LARGE SCALE GENOMIC DNA]</scope>
    <source>
        <strain evidence="1 2">MG1363</strain>
    </source>
</reference>
<sequence>MLKSNYLQINSKKDFETVNDKIRDVAKKYDANINQNE</sequence>
<dbReference type="HOGENOM" id="CLU_3345086_0_0_9"/>
<dbReference type="AlphaFoldDB" id="A2RN18"/>
<organism evidence="1 2">
    <name type="scientific">Lactococcus lactis subsp. cremoris (strain MG1363)</name>
    <dbReference type="NCBI Taxonomy" id="416870"/>
    <lineage>
        <taxon>Bacteria</taxon>
        <taxon>Bacillati</taxon>
        <taxon>Bacillota</taxon>
        <taxon>Bacilli</taxon>
        <taxon>Lactobacillales</taxon>
        <taxon>Streptococcaceae</taxon>
        <taxon>Lactococcus</taxon>
        <taxon>Lactococcus cremoris subsp. cremoris</taxon>
    </lineage>
</organism>